<name>A0AAD4TA82_9MAGN</name>
<protein>
    <submittedName>
        <fullName evidence="1">Uncharacterized protein</fullName>
    </submittedName>
</protein>
<organism evidence="1 2">
    <name type="scientific">Papaver atlanticum</name>
    <dbReference type="NCBI Taxonomy" id="357466"/>
    <lineage>
        <taxon>Eukaryota</taxon>
        <taxon>Viridiplantae</taxon>
        <taxon>Streptophyta</taxon>
        <taxon>Embryophyta</taxon>
        <taxon>Tracheophyta</taxon>
        <taxon>Spermatophyta</taxon>
        <taxon>Magnoliopsida</taxon>
        <taxon>Ranunculales</taxon>
        <taxon>Papaveraceae</taxon>
        <taxon>Papaveroideae</taxon>
        <taxon>Papaver</taxon>
    </lineage>
</organism>
<comment type="caution">
    <text evidence="1">The sequence shown here is derived from an EMBL/GenBank/DDBJ whole genome shotgun (WGS) entry which is preliminary data.</text>
</comment>
<dbReference type="EMBL" id="JAJJMB010003897">
    <property type="protein sequence ID" value="KAI3945052.1"/>
    <property type="molecule type" value="Genomic_DNA"/>
</dbReference>
<sequence length="67" mass="7702">MFNYRGFSVLAARNQVISGFCYFGCEGVHRNGRSTLYSHPQESWLHLKINKTTWGENRTSNEGLCKC</sequence>
<reference evidence="1" key="1">
    <citation type="submission" date="2022-04" db="EMBL/GenBank/DDBJ databases">
        <title>A functionally conserved STORR gene fusion in Papaver species that diverged 16.8 million years ago.</title>
        <authorList>
            <person name="Catania T."/>
        </authorList>
    </citation>
    <scope>NUCLEOTIDE SEQUENCE</scope>
    <source>
        <strain evidence="1">S-188037</strain>
    </source>
</reference>
<dbReference type="Proteomes" id="UP001202328">
    <property type="component" value="Unassembled WGS sequence"/>
</dbReference>
<accession>A0AAD4TA82</accession>
<gene>
    <name evidence="1" type="ORF">MKW98_009856</name>
</gene>
<dbReference type="AlphaFoldDB" id="A0AAD4TA82"/>
<proteinExistence type="predicted"/>
<evidence type="ECO:0000313" key="1">
    <source>
        <dbReference type="EMBL" id="KAI3945052.1"/>
    </source>
</evidence>
<evidence type="ECO:0000313" key="2">
    <source>
        <dbReference type="Proteomes" id="UP001202328"/>
    </source>
</evidence>
<keyword evidence="2" id="KW-1185">Reference proteome</keyword>